<feature type="transmembrane region" description="Helical" evidence="7">
    <location>
        <begin position="100"/>
        <end position="123"/>
    </location>
</feature>
<keyword evidence="5 7" id="KW-1133">Transmembrane helix</keyword>
<accession>A0A0F7ZXV5</accession>
<evidence type="ECO:0000256" key="6">
    <source>
        <dbReference type="ARBA" id="ARBA00023136"/>
    </source>
</evidence>
<reference evidence="9 10" key="1">
    <citation type="journal article" date="2014" name="Genome Biol. Evol.">
        <title>Comparative genomics and transcriptomics analyses reveal divergent lifestyle features of nematode endoparasitic fungus Hirsutella minnesotensis.</title>
        <authorList>
            <person name="Lai Y."/>
            <person name="Liu K."/>
            <person name="Zhang X."/>
            <person name="Zhang X."/>
            <person name="Li K."/>
            <person name="Wang N."/>
            <person name="Shu C."/>
            <person name="Wu Y."/>
            <person name="Wang C."/>
            <person name="Bushley K.E."/>
            <person name="Xiang M."/>
            <person name="Liu X."/>
        </authorList>
    </citation>
    <scope>NUCLEOTIDE SEQUENCE [LARGE SCALE GENOMIC DNA]</scope>
    <source>
        <strain evidence="9 10">3608</strain>
    </source>
</reference>
<dbReference type="AlphaFoldDB" id="A0A0F7ZXV5"/>
<proteinExistence type="inferred from homology"/>
<feature type="domain" description="Major facilitator superfamily (MFS) profile" evidence="8">
    <location>
        <begin position="276"/>
        <end position="459"/>
    </location>
</feature>
<dbReference type="Gene3D" id="1.20.1250.20">
    <property type="entry name" value="MFS general substrate transporter like domains"/>
    <property type="match status" value="2"/>
</dbReference>
<dbReference type="PANTHER" id="PTHR23514">
    <property type="entry name" value="BYPASS OF STOP CODON PROTEIN 6"/>
    <property type="match status" value="1"/>
</dbReference>
<evidence type="ECO:0000256" key="7">
    <source>
        <dbReference type="SAM" id="Phobius"/>
    </source>
</evidence>
<dbReference type="Proteomes" id="UP000054481">
    <property type="component" value="Unassembled WGS sequence"/>
</dbReference>
<evidence type="ECO:0000256" key="4">
    <source>
        <dbReference type="ARBA" id="ARBA00022692"/>
    </source>
</evidence>
<dbReference type="Pfam" id="PF07690">
    <property type="entry name" value="MFS_1"/>
    <property type="match status" value="1"/>
</dbReference>
<feature type="transmembrane region" description="Helical" evidence="7">
    <location>
        <begin position="279"/>
        <end position="304"/>
    </location>
</feature>
<dbReference type="InterPro" id="IPR011701">
    <property type="entry name" value="MFS"/>
</dbReference>
<feature type="transmembrane region" description="Helical" evidence="7">
    <location>
        <begin position="432"/>
        <end position="451"/>
    </location>
</feature>
<feature type="transmembrane region" description="Helical" evidence="7">
    <location>
        <begin position="190"/>
        <end position="209"/>
    </location>
</feature>
<keyword evidence="6 7" id="KW-0472">Membrane</keyword>
<comment type="similarity">
    <text evidence="2">Belongs to the major facilitator superfamily.</text>
</comment>
<organism evidence="9 10">
    <name type="scientific">Hirsutella minnesotensis 3608</name>
    <dbReference type="NCBI Taxonomy" id="1043627"/>
    <lineage>
        <taxon>Eukaryota</taxon>
        <taxon>Fungi</taxon>
        <taxon>Dikarya</taxon>
        <taxon>Ascomycota</taxon>
        <taxon>Pezizomycotina</taxon>
        <taxon>Sordariomycetes</taxon>
        <taxon>Hypocreomycetidae</taxon>
        <taxon>Hypocreales</taxon>
        <taxon>Ophiocordycipitaceae</taxon>
        <taxon>Hirsutella</taxon>
    </lineage>
</organism>
<dbReference type="FunFam" id="1.20.1250.20:FF:000286">
    <property type="entry name" value="MFS efflux transporter"/>
    <property type="match status" value="1"/>
</dbReference>
<protein>
    <recommendedName>
        <fullName evidence="8">Major facilitator superfamily (MFS) profile domain-containing protein</fullName>
    </recommendedName>
</protein>
<feature type="transmembrane region" description="Helical" evidence="7">
    <location>
        <begin position="311"/>
        <end position="334"/>
    </location>
</feature>
<evidence type="ECO:0000313" key="10">
    <source>
        <dbReference type="Proteomes" id="UP000054481"/>
    </source>
</evidence>
<feature type="transmembrane region" description="Helical" evidence="7">
    <location>
        <begin position="73"/>
        <end position="94"/>
    </location>
</feature>
<dbReference type="InterPro" id="IPR036259">
    <property type="entry name" value="MFS_trans_sf"/>
</dbReference>
<feature type="transmembrane region" description="Helical" evidence="7">
    <location>
        <begin position="221"/>
        <end position="242"/>
    </location>
</feature>
<evidence type="ECO:0000313" key="9">
    <source>
        <dbReference type="EMBL" id="KJZ71382.1"/>
    </source>
</evidence>
<comment type="subcellular location">
    <subcellularLocation>
        <location evidence="1">Endomembrane system</location>
        <topology evidence="1">Multi-pass membrane protein</topology>
    </subcellularLocation>
</comment>
<dbReference type="SUPFAM" id="SSF103473">
    <property type="entry name" value="MFS general substrate transporter"/>
    <property type="match status" value="1"/>
</dbReference>
<keyword evidence="3" id="KW-0813">Transport</keyword>
<evidence type="ECO:0000256" key="2">
    <source>
        <dbReference type="ARBA" id="ARBA00008335"/>
    </source>
</evidence>
<name>A0A0F7ZXV5_9HYPO</name>
<dbReference type="InterPro" id="IPR051788">
    <property type="entry name" value="MFS_Transporter"/>
</dbReference>
<evidence type="ECO:0000256" key="5">
    <source>
        <dbReference type="ARBA" id="ARBA00022989"/>
    </source>
</evidence>
<dbReference type="PROSITE" id="PS50850">
    <property type="entry name" value="MFS"/>
    <property type="match status" value="1"/>
</dbReference>
<keyword evidence="4 7" id="KW-0812">Transmembrane</keyword>
<evidence type="ECO:0000259" key="8">
    <source>
        <dbReference type="PROSITE" id="PS50850"/>
    </source>
</evidence>
<feature type="transmembrane region" description="Helical" evidence="7">
    <location>
        <begin position="346"/>
        <end position="379"/>
    </location>
</feature>
<evidence type="ECO:0000256" key="1">
    <source>
        <dbReference type="ARBA" id="ARBA00004127"/>
    </source>
</evidence>
<dbReference type="FunFam" id="1.20.1250.20:FF:000308">
    <property type="entry name" value="MFS efflux transporter"/>
    <property type="match status" value="1"/>
</dbReference>
<dbReference type="GO" id="GO:0016020">
    <property type="term" value="C:membrane"/>
    <property type="evidence" value="ECO:0007669"/>
    <property type="project" value="TreeGrafter"/>
</dbReference>
<sequence>MTATVTTAIELENAQPPNHFDVAAQAAHEINWPRDGEEGITDSGNEETAETDSVAARTVPMTEKWNEPRRNSYRLAAAFWCFLVMGANDAVYGLEVYYSLTYIIVSLVFLSPFVGYVSSALLNNRLHNKLGQRGVGIIGSASHLAAYAIIAAHPPYGVLVFAFALAGFGNGVSDAAWNAWVGNLANSSELLGFLHSFYGAGGVVSPLIATTLVTKASVPWYYFYYIMIGLAGTELITLPWAFWDSDGAAYPLAYGRNQVEKQTGLGEVLVRKPSARVTWVAAVFLLCYVGVEVALGGWIVVFMLRVRQGEAFASGMSAVGFWLGITIGRAILGFVTPRLGVKTSTAIYMLAVMALELVFWLVPQFYVSAVAVSLQGFFLGPMFPNAILMTSKLLPRHLHVVVIGFASAFGGCGAALLPFLTGIVAQSAGVRVLQPIILALLAMMLAVWLCFPRQNRKKE</sequence>
<dbReference type="PANTHER" id="PTHR23514:SF3">
    <property type="entry name" value="BYPASS OF STOP CODON PROTEIN 6"/>
    <property type="match status" value="1"/>
</dbReference>
<gene>
    <name evidence="9" type="ORF">HIM_09223</name>
</gene>
<dbReference type="InterPro" id="IPR020846">
    <property type="entry name" value="MFS_dom"/>
</dbReference>
<evidence type="ECO:0000256" key="3">
    <source>
        <dbReference type="ARBA" id="ARBA00022448"/>
    </source>
</evidence>
<keyword evidence="10" id="KW-1185">Reference proteome</keyword>
<dbReference type="GO" id="GO:0012505">
    <property type="term" value="C:endomembrane system"/>
    <property type="evidence" value="ECO:0007669"/>
    <property type="project" value="UniProtKB-SubCell"/>
</dbReference>
<feature type="transmembrane region" description="Helical" evidence="7">
    <location>
        <begin position="400"/>
        <end position="420"/>
    </location>
</feature>
<dbReference type="GO" id="GO:0022857">
    <property type="term" value="F:transmembrane transporter activity"/>
    <property type="evidence" value="ECO:0007669"/>
    <property type="project" value="InterPro"/>
</dbReference>
<feature type="transmembrane region" description="Helical" evidence="7">
    <location>
        <begin position="144"/>
        <end position="170"/>
    </location>
</feature>
<dbReference type="EMBL" id="KQ030576">
    <property type="protein sequence ID" value="KJZ71382.1"/>
    <property type="molecule type" value="Genomic_DNA"/>
</dbReference>
<dbReference type="OrthoDB" id="413079at2759"/>